<dbReference type="SUPFAM" id="SSF52540">
    <property type="entry name" value="P-loop containing nucleoside triphosphate hydrolases"/>
    <property type="match status" value="1"/>
</dbReference>
<dbReference type="GO" id="GO:0004386">
    <property type="term" value="F:helicase activity"/>
    <property type="evidence" value="ECO:0007669"/>
    <property type="project" value="UniProtKB-KW"/>
</dbReference>
<dbReference type="PANTHER" id="PTHR30580">
    <property type="entry name" value="PRIMOSOMAL PROTEIN N"/>
    <property type="match status" value="1"/>
</dbReference>
<feature type="domain" description="Helicase C-terminal" evidence="5">
    <location>
        <begin position="357"/>
        <end position="503"/>
    </location>
</feature>
<evidence type="ECO:0000256" key="3">
    <source>
        <dbReference type="ARBA" id="ARBA00023125"/>
    </source>
</evidence>
<name>A0ABZ2CF48_9BACI</name>
<dbReference type="PANTHER" id="PTHR30580:SF1">
    <property type="entry name" value="COMF OPERON PROTEIN 1"/>
    <property type="match status" value="1"/>
</dbReference>
<keyword evidence="7" id="KW-1185">Reference proteome</keyword>
<keyword evidence="2" id="KW-0067">ATP-binding</keyword>
<dbReference type="Proteomes" id="UP001357223">
    <property type="component" value="Chromosome"/>
</dbReference>
<dbReference type="InterPro" id="IPR027417">
    <property type="entry name" value="P-loop_NTPase"/>
</dbReference>
<accession>A0ABZ2CF48</accession>
<keyword evidence="6" id="KW-0347">Helicase</keyword>
<dbReference type="InterPro" id="IPR014001">
    <property type="entry name" value="Helicase_ATP-bd"/>
</dbReference>
<dbReference type="Gene3D" id="3.40.50.300">
    <property type="entry name" value="P-loop containing nucleotide triphosphate hydrolases"/>
    <property type="match status" value="2"/>
</dbReference>
<keyword evidence="6" id="KW-0378">Hydrolase</keyword>
<dbReference type="Pfam" id="PF00270">
    <property type="entry name" value="DEAD"/>
    <property type="match status" value="1"/>
</dbReference>
<dbReference type="RefSeq" id="WP_338449533.1">
    <property type="nucleotide sequence ID" value="NZ_CP137640.1"/>
</dbReference>
<evidence type="ECO:0000313" key="7">
    <source>
        <dbReference type="Proteomes" id="UP001357223"/>
    </source>
</evidence>
<keyword evidence="3" id="KW-0238">DNA-binding</keyword>
<dbReference type="SMART" id="SM00487">
    <property type="entry name" value="DEXDc"/>
    <property type="match status" value="1"/>
</dbReference>
<dbReference type="CDD" id="cd17925">
    <property type="entry name" value="DEXDc_ComFA"/>
    <property type="match status" value="1"/>
</dbReference>
<feature type="domain" description="Helicase ATP-binding" evidence="4">
    <location>
        <begin position="172"/>
        <end position="324"/>
    </location>
</feature>
<organism evidence="6 7">
    <name type="scientific">Niallia oryzisoli</name>
    <dbReference type="NCBI Taxonomy" id="1737571"/>
    <lineage>
        <taxon>Bacteria</taxon>
        <taxon>Bacillati</taxon>
        <taxon>Bacillota</taxon>
        <taxon>Bacilli</taxon>
        <taxon>Bacillales</taxon>
        <taxon>Bacillaceae</taxon>
        <taxon>Niallia</taxon>
    </lineage>
</organism>
<protein>
    <submittedName>
        <fullName evidence="6">DEAD/DEAH box helicase</fullName>
    </submittedName>
</protein>
<dbReference type="PROSITE" id="PS51194">
    <property type="entry name" value="HELICASE_CTER"/>
    <property type="match status" value="1"/>
</dbReference>
<proteinExistence type="predicted"/>
<dbReference type="Pfam" id="PF00271">
    <property type="entry name" value="Helicase_C"/>
    <property type="match status" value="1"/>
</dbReference>
<dbReference type="SMART" id="SM00490">
    <property type="entry name" value="HELICc"/>
    <property type="match status" value="1"/>
</dbReference>
<dbReference type="PROSITE" id="PS51192">
    <property type="entry name" value="HELICASE_ATP_BIND_1"/>
    <property type="match status" value="1"/>
</dbReference>
<sequence>MKFFCLNGKLIPEKLLPPTQKQSTTPLPISLIENLPETPLINPNYPFNRDLQKLLSGKQLLLQDLPHSLQEIQSHYENGYLIYRKSIVIEKNKHTCLRCGNRQKHLFASFPCARCGETCVYCRKCIMMGRTSTCTPLVSWTGPPIPIEITNPPLLWTGTLSAGQGFASDAVVKAVHETDSLLVWAVCGAGKTEVLFNGINAALLEGKRVCLATPRTDVVLELSPRLKKVFPGIPVATLYGGSEDRHLYAPLTIATTHQLLRFYQAFDVVVLDEVDAFPYSVEEALQYCVEEARKKVSSIIYLTATPNEKWRKECKTGKRSFVTIPARFHRYSLPVPRFVWCGNWYKQLKKGKLPGNVLKWITRRVSDGQQALFFFPRIELMEKILPLMKTIDPRIEAVHAEDPKRKEKVQAMRDKEIPILLTTTILERGVTFPKLDVAVVGAEDRIFTESALVQIAGRVGRSSDFPSGDITFFHYGKTDAMVKARKQILAMNKEARVRGLIDN</sequence>
<evidence type="ECO:0000256" key="2">
    <source>
        <dbReference type="ARBA" id="ARBA00022840"/>
    </source>
</evidence>
<keyword evidence="1" id="KW-0547">Nucleotide-binding</keyword>
<evidence type="ECO:0000256" key="1">
    <source>
        <dbReference type="ARBA" id="ARBA00022741"/>
    </source>
</evidence>
<dbReference type="InterPro" id="IPR001650">
    <property type="entry name" value="Helicase_C-like"/>
</dbReference>
<gene>
    <name evidence="6" type="ORF">R4Z09_25725</name>
</gene>
<evidence type="ECO:0000313" key="6">
    <source>
        <dbReference type="EMBL" id="WVX80602.1"/>
    </source>
</evidence>
<evidence type="ECO:0000259" key="4">
    <source>
        <dbReference type="PROSITE" id="PS51192"/>
    </source>
</evidence>
<evidence type="ECO:0000259" key="5">
    <source>
        <dbReference type="PROSITE" id="PS51194"/>
    </source>
</evidence>
<dbReference type="InterPro" id="IPR011545">
    <property type="entry name" value="DEAD/DEAH_box_helicase_dom"/>
</dbReference>
<reference evidence="6 7" key="1">
    <citation type="submission" date="2023-10" db="EMBL/GenBank/DDBJ databases">
        <title>Niallia locisalis sp.nov. isolated from a salt pond sample.</title>
        <authorList>
            <person name="Li X.-J."/>
            <person name="Dong L."/>
        </authorList>
    </citation>
    <scope>NUCLEOTIDE SEQUENCE [LARGE SCALE GENOMIC DNA]</scope>
    <source>
        <strain evidence="6 7">DSM 29761</strain>
    </source>
</reference>
<dbReference type="EMBL" id="CP137640">
    <property type="protein sequence ID" value="WVX80602.1"/>
    <property type="molecule type" value="Genomic_DNA"/>
</dbReference>